<dbReference type="NCBIfam" id="TIGR04183">
    <property type="entry name" value="Por_Secre_tail"/>
    <property type="match status" value="1"/>
</dbReference>
<keyword evidence="1" id="KW-0732">Signal</keyword>
<feature type="domain" description="Ig-like" evidence="2">
    <location>
        <begin position="437"/>
        <end position="557"/>
    </location>
</feature>
<feature type="chain" id="PRO_5001937305" description="Ig-like domain-containing protein" evidence="1">
    <location>
        <begin position="29"/>
        <end position="958"/>
    </location>
</feature>
<evidence type="ECO:0000313" key="4">
    <source>
        <dbReference type="Proteomes" id="UP000030185"/>
    </source>
</evidence>
<keyword evidence="4" id="KW-1185">Reference proteome</keyword>
<evidence type="ECO:0000259" key="2">
    <source>
        <dbReference type="PROSITE" id="PS50835"/>
    </source>
</evidence>
<dbReference type="EMBL" id="BBLT01000004">
    <property type="protein sequence ID" value="GAL85317.1"/>
    <property type="molecule type" value="Genomic_DNA"/>
</dbReference>
<dbReference type="Pfam" id="PF18962">
    <property type="entry name" value="Por_Secre_tail"/>
    <property type="match status" value="1"/>
</dbReference>
<dbReference type="AlphaFoldDB" id="A0A098LFV5"/>
<dbReference type="InterPro" id="IPR007110">
    <property type="entry name" value="Ig-like_dom"/>
</dbReference>
<evidence type="ECO:0000313" key="3">
    <source>
        <dbReference type="EMBL" id="GAL85317.1"/>
    </source>
</evidence>
<name>A0A098LFV5_9BACT</name>
<gene>
    <name evidence="3" type="ORF">MYP_2546</name>
</gene>
<feature type="signal peptide" evidence="1">
    <location>
        <begin position="1"/>
        <end position="28"/>
    </location>
</feature>
<comment type="caution">
    <text evidence="3">The sequence shown here is derived from an EMBL/GenBank/DDBJ whole genome shotgun (WGS) entry which is preliminary data.</text>
</comment>
<dbReference type="InterPro" id="IPR026444">
    <property type="entry name" value="Secre_tail"/>
</dbReference>
<accession>A0A098LFV5</accession>
<organism evidence="3 4">
    <name type="scientific">Sporocytophaga myxococcoides</name>
    <dbReference type="NCBI Taxonomy" id="153721"/>
    <lineage>
        <taxon>Bacteria</taxon>
        <taxon>Pseudomonadati</taxon>
        <taxon>Bacteroidota</taxon>
        <taxon>Cytophagia</taxon>
        <taxon>Cytophagales</taxon>
        <taxon>Cytophagaceae</taxon>
        <taxon>Sporocytophaga</taxon>
    </lineage>
</organism>
<dbReference type="PROSITE" id="PS51257">
    <property type="entry name" value="PROKAR_LIPOPROTEIN"/>
    <property type="match status" value="1"/>
</dbReference>
<dbReference type="InterPro" id="IPR044023">
    <property type="entry name" value="Ig_7"/>
</dbReference>
<dbReference type="STRING" id="153721.MYP_2546"/>
<reference evidence="3 4" key="1">
    <citation type="submission" date="2014-09" db="EMBL/GenBank/DDBJ databases">
        <title>Sporocytophaga myxococcoides PG-01 genome sequencing.</title>
        <authorList>
            <person name="Liu L."/>
            <person name="Gao P.J."/>
            <person name="Chen G.J."/>
            <person name="Wang L.S."/>
        </authorList>
    </citation>
    <scope>NUCLEOTIDE SEQUENCE [LARGE SCALE GENOMIC DNA]</scope>
    <source>
        <strain evidence="3 4">PG-01</strain>
    </source>
</reference>
<dbReference type="eggNOG" id="COG2831">
    <property type="taxonomic scope" value="Bacteria"/>
</dbReference>
<dbReference type="PROSITE" id="PS50835">
    <property type="entry name" value="IG_LIKE"/>
    <property type="match status" value="1"/>
</dbReference>
<dbReference type="OrthoDB" id="1490051at2"/>
<dbReference type="Proteomes" id="UP000030185">
    <property type="component" value="Unassembled WGS sequence"/>
</dbReference>
<protein>
    <recommendedName>
        <fullName evidence="2">Ig-like domain-containing protein</fullName>
    </recommendedName>
</protein>
<evidence type="ECO:0000256" key="1">
    <source>
        <dbReference type="SAM" id="SignalP"/>
    </source>
</evidence>
<dbReference type="Pfam" id="PF19081">
    <property type="entry name" value="Ig_7"/>
    <property type="match status" value="1"/>
</dbReference>
<dbReference type="RefSeq" id="WP_045463634.1">
    <property type="nucleotide sequence ID" value="NZ_BBLT01000004.1"/>
</dbReference>
<proteinExistence type="predicted"/>
<sequence>MNKHLAFLRNYGLLLLLAALSCIQPLSAQTPLVLNQYAKVIDFPSCSPCLNPCNKVIVDDVAQFVVGDEVLLIQMKGADISWSQDTTFGDIITYGSTGFHEVLSIAAIDAVTKLITFANTIGGNYSVDGKVQLVKKFISPGNYNVPVGGISCAPWDGNKGGVLFMEVNGTLSLSGSIDVTGMGFRGAVNPNSNLNITECGTGGPAGDEFANGIFFLDGANLQWAGRKGEGIAEFRNPQYELGTGNLANGGGGGLNHNAGGGGGSNMGAGGRGGNSYIGISNEICGVISNGSGGIALDRMGGLRLFLGGGGGAGHENNHRGNSGGDGGGIIVIKADKIEGNGNKIISDGFIGFNYDLIQGGNGENDGGGGGGAGGSIKIECNDLGTTALTIQARGGNGGSLTAQEHGPGGGGGGGLVCFNASSIANPLVKVVSEGGNPGITITDSSAYGAQAGSPGITGFSCTTISSQPPKVILFSAGSDQTLCNPGVAVLDTKLEKTGTTFTWYKDGVELTAEKDSVYTTNAPGIYVVKVTTANCSSTDTVVIKKIGNEVPVNQYFCDNAGPATVTLEVGNPETAAKYGWFSEQTGGSLVHVGNSYTVTGLTKDTVFYVVDTVKVTTVFGPTGAGAAQEYYIADGSNNDITIQEELRKFNVTAPIKLKSVEVRAALNAGGCGYNNTFTRSITIQLFQNGIATGQTATGTIQCDVPTKVVLNFDIPPGNNYELRIEDIDKAFFKISDEEEGYSIPVVMTILPNQKKSGAFFNWEIEYGAPCGRMPIWAKKSCPLPLMLLSFRGVSLDGKSNLYWSTALEKNVEGFIIESSSDGFYFESKGFVSASGLGHYQFQDANWEKSLYYRLKIVDKDGSFAYSPIIHLKGGNEKFFNLFPNPAFEVLYLQIVTSEKSSVLVELTDVVGKQILTKEQSFEKGVNTLSFNITSLPTGVYFLSILTQEGIEVRKFEKR</sequence>